<reference evidence="3" key="1">
    <citation type="submission" date="2022-05" db="EMBL/GenBank/DDBJ databases">
        <authorList>
            <person name="Okamura Y."/>
        </authorList>
    </citation>
    <scope>NUCLEOTIDE SEQUENCE</scope>
</reference>
<proteinExistence type="predicted"/>
<keyword evidence="4" id="KW-1185">Reference proteome</keyword>
<dbReference type="InterPro" id="IPR014031">
    <property type="entry name" value="Ketoacyl_synth_C"/>
</dbReference>
<dbReference type="SMART" id="SM00827">
    <property type="entry name" value="PKS_AT"/>
    <property type="match status" value="1"/>
</dbReference>
<dbReference type="Gene3D" id="3.90.180.10">
    <property type="entry name" value="Medium-chain alcohol dehydrogenases, catalytic domain"/>
    <property type="match status" value="2"/>
</dbReference>
<dbReference type="SUPFAM" id="SSF52151">
    <property type="entry name" value="FabD/lysophospholipase-like"/>
    <property type="match status" value="1"/>
</dbReference>
<evidence type="ECO:0000313" key="4">
    <source>
        <dbReference type="Proteomes" id="UP001152562"/>
    </source>
</evidence>
<dbReference type="InterPro" id="IPR014043">
    <property type="entry name" value="Acyl_transferase_dom"/>
</dbReference>
<dbReference type="EMBL" id="CALOZG010000005">
    <property type="protein sequence ID" value="CAH4027948.1"/>
    <property type="molecule type" value="Genomic_DNA"/>
</dbReference>
<dbReference type="SUPFAM" id="SSF53901">
    <property type="entry name" value="Thiolase-like"/>
    <property type="match status" value="1"/>
</dbReference>
<accession>A0A9P0TF49</accession>
<organism evidence="3 4">
    <name type="scientific">Pieris brassicae</name>
    <name type="common">White butterfly</name>
    <name type="synonym">Large white butterfly</name>
    <dbReference type="NCBI Taxonomy" id="7116"/>
    <lineage>
        <taxon>Eukaryota</taxon>
        <taxon>Metazoa</taxon>
        <taxon>Ecdysozoa</taxon>
        <taxon>Arthropoda</taxon>
        <taxon>Hexapoda</taxon>
        <taxon>Insecta</taxon>
        <taxon>Pterygota</taxon>
        <taxon>Neoptera</taxon>
        <taxon>Endopterygota</taxon>
        <taxon>Lepidoptera</taxon>
        <taxon>Glossata</taxon>
        <taxon>Ditrysia</taxon>
        <taxon>Papilionoidea</taxon>
        <taxon>Pieridae</taxon>
        <taxon>Pierinae</taxon>
        <taxon>Pieris</taxon>
    </lineage>
</organism>
<evidence type="ECO:0008006" key="5">
    <source>
        <dbReference type="Google" id="ProtNLM"/>
    </source>
</evidence>
<dbReference type="Pfam" id="PF00109">
    <property type="entry name" value="ketoacyl-synt"/>
    <property type="match status" value="1"/>
</dbReference>
<dbReference type="InterPro" id="IPR050091">
    <property type="entry name" value="PKS_NRPS_Biosynth_Enz"/>
</dbReference>
<sequence length="1301" mass="145658">MFANRISYWLNSKGPSMVVDQACCSSMQWQFQRDSSRKKLLIYAELVHVRSEFTSFVEGEAGPRFGFYRNPKEVVNFMKKFYDDAKVSPKESNMLKRLVLVWLLEADEAELEAINEVFCEGRTDPLPIGSVMSNIGYSEAACGISSITKDILRYKSSIPHLVTISGRQDSSVRKIFNDLKSRPVDPEELALFRNIHKTFGAWIFASWCQRVLKPKGIDIVDIITSPDKTPFDNILQSFVVIAAVHIGLQDVLNTIGIFPDKIFGHSVGELGCAYADGCFTAEEMVLSGYCRGLVYKQTPFIKGSMAAVDLGHTQIIKLCPPEIEVACHNSSESCTISGLDDVMKEFVAKLTAQNVFAKEVPCSNIAYHSRYIAKAGPGLQKYLSEIIRSPKPRSERWLSTSVPENRWDEEPAKYSSPKYHTNNLLNPVLFEETSRHIPANAVLIKIAPHGLLQAILKRSLPESCQNISLTRRGHPDNARFLLEAIGQIYMDSYNPKIQELYPKIVFPVSTGTPMLAYHVEWARSETWPLPLFKIEDSKNAAACRFVTSIHDDEHKYLRRHVVKGSCKFLKETSALPVFFQMIAENLNKSTIHALVVNEAGPNFVQLKAITREIPGVKVNLACVEKTALNNLTNIENQFHVLLLCDLSIQESLTETLHNILPRDFFIINKELSEPKQRLASLYSPLSMHNISNAKVQLLRWRPTPYCSISSTIAVESTKDIALLNTRLSQLPPKHNLIVGVLGGKYYLPVGSQAQCTRNAILQTSNIGDIDSLTWVKAPELSGAGIDVKVHYSTLNSFDAKKSMGAILVDFNSDLTGVRVMGIIKSGSVSSMVRAKSEQLWPVPAHWTLEDAATVPLAYCLAFYCLTSRSRLVPRMRILVHGGTGALGQAAISIALAFNCEVFTTVSDQTKKQFVRKLFPHLKEDHIGNSRDHTFGDMVMSATNGRGCEIIISCANKELKNRLQVLVSEGIARAYVRPLSRVSFPPSDVSRAFRLLAASRHRGRVLLDMQQPIPDVKPRHLAVIDVGNRISNDEARSRIEHYRNLTIIKSPALETGHDEFDVNQKFLCVVPGLKGHSGRFTLLCERLKLLALVLQPGLSHPDETPQELAARFAKSLKKRLLLGLEGTVFCLGGAPKDVLAEVNYILNQFKSEEKLQHMLRMNLGNDSSNIQLKGTWEEKVSLYVKYLTGKVTSSLQYSREYVLCAYGRINQIRQCKVQVTPLKSQVIFLKSRVSVESCDSYQNYSEQPVIVYNLNTSLVNVTQDLQCMAIVNRHLEDEILKAFNKANLCFTYSCKANSGKDY</sequence>
<feature type="domain" description="Malonyl-CoA:ACP transacylase (MAT)" evidence="1">
    <location>
        <begin position="191"/>
        <end position="474"/>
    </location>
</feature>
<dbReference type="Gene3D" id="3.30.70.3290">
    <property type="match status" value="2"/>
</dbReference>
<feature type="domain" description="Enoyl reductase (ER)" evidence="2">
    <location>
        <begin position="767"/>
        <end position="1006"/>
    </location>
</feature>
<dbReference type="InterPro" id="IPR016039">
    <property type="entry name" value="Thiolase-like"/>
</dbReference>
<dbReference type="SUPFAM" id="SSF50129">
    <property type="entry name" value="GroES-like"/>
    <property type="match status" value="1"/>
</dbReference>
<dbReference type="Pfam" id="PF00698">
    <property type="entry name" value="Acyl_transf_1"/>
    <property type="match status" value="1"/>
</dbReference>
<comment type="caution">
    <text evidence="3">The sequence shown here is derived from an EMBL/GenBank/DDBJ whole genome shotgun (WGS) entry which is preliminary data.</text>
</comment>
<dbReference type="GO" id="GO:0016491">
    <property type="term" value="F:oxidoreductase activity"/>
    <property type="evidence" value="ECO:0007669"/>
    <property type="project" value="InterPro"/>
</dbReference>
<dbReference type="Proteomes" id="UP001152562">
    <property type="component" value="Unassembled WGS sequence"/>
</dbReference>
<dbReference type="SUPFAM" id="SSF55048">
    <property type="entry name" value="Probable ACP-binding domain of malonyl-CoA ACP transacylase"/>
    <property type="match status" value="1"/>
</dbReference>
<gene>
    <name evidence="3" type="ORF">PIBRA_LOCUS4969</name>
</gene>
<dbReference type="InterPro" id="IPR016036">
    <property type="entry name" value="Malonyl_transacylase_ACP-bd"/>
</dbReference>
<dbReference type="GO" id="GO:0006633">
    <property type="term" value="P:fatty acid biosynthetic process"/>
    <property type="evidence" value="ECO:0007669"/>
    <property type="project" value="TreeGrafter"/>
</dbReference>
<evidence type="ECO:0000313" key="3">
    <source>
        <dbReference type="EMBL" id="CAH4027948.1"/>
    </source>
</evidence>
<dbReference type="PANTHER" id="PTHR43775">
    <property type="entry name" value="FATTY ACID SYNTHASE"/>
    <property type="match status" value="1"/>
</dbReference>
<dbReference type="Gene3D" id="1.10.287.1960">
    <property type="match status" value="1"/>
</dbReference>
<dbReference type="Gene3D" id="3.40.47.10">
    <property type="match status" value="2"/>
</dbReference>
<evidence type="ECO:0000259" key="1">
    <source>
        <dbReference type="SMART" id="SM00827"/>
    </source>
</evidence>
<dbReference type="InterPro" id="IPR036291">
    <property type="entry name" value="NAD(P)-bd_dom_sf"/>
</dbReference>
<dbReference type="PANTHER" id="PTHR43775:SF23">
    <property type="entry name" value="FATTY ACID SYNTHASE 3"/>
    <property type="match status" value="1"/>
</dbReference>
<dbReference type="CDD" id="cd05195">
    <property type="entry name" value="enoyl_red"/>
    <property type="match status" value="1"/>
</dbReference>
<dbReference type="InterPro" id="IPR016035">
    <property type="entry name" value="Acyl_Trfase/lysoPLipase"/>
</dbReference>
<evidence type="ECO:0000259" key="2">
    <source>
        <dbReference type="SMART" id="SM00829"/>
    </source>
</evidence>
<protein>
    <recommendedName>
        <fullName evidence="5">Fatty acid synthase-like</fullName>
    </recommendedName>
</protein>
<dbReference type="SMART" id="SM00829">
    <property type="entry name" value="PKS_ER"/>
    <property type="match status" value="1"/>
</dbReference>
<name>A0A9P0TF49_PIEBR</name>
<dbReference type="GO" id="GO:0004312">
    <property type="term" value="F:fatty acid synthase activity"/>
    <property type="evidence" value="ECO:0007669"/>
    <property type="project" value="TreeGrafter"/>
</dbReference>
<dbReference type="Pfam" id="PF02801">
    <property type="entry name" value="Ketoacyl-synt_C"/>
    <property type="match status" value="1"/>
</dbReference>
<dbReference type="InterPro" id="IPR014030">
    <property type="entry name" value="Ketoacyl_synth_N"/>
</dbReference>
<dbReference type="InterPro" id="IPR011032">
    <property type="entry name" value="GroES-like_sf"/>
</dbReference>
<dbReference type="SUPFAM" id="SSF51735">
    <property type="entry name" value="NAD(P)-binding Rossmann-fold domains"/>
    <property type="match status" value="1"/>
</dbReference>
<dbReference type="InterPro" id="IPR020843">
    <property type="entry name" value="ER"/>
</dbReference>
<dbReference type="Gene3D" id="3.30.70.250">
    <property type="entry name" value="Malonyl-CoA ACP transacylase, ACP-binding"/>
    <property type="match status" value="1"/>
</dbReference>